<feature type="domain" description="N-acetyltransferase" evidence="1">
    <location>
        <begin position="5"/>
        <end position="198"/>
    </location>
</feature>
<dbReference type="Proteomes" id="UP000501849">
    <property type="component" value="Chromosome"/>
</dbReference>
<reference evidence="2 3" key="1">
    <citation type="submission" date="2019-04" db="EMBL/GenBank/DDBJ databases">
        <title>Draft, Whole-Genome Sequence of the Anthracene-degrading Mycobacterium frederiksbergense LB501T, Isolated from a Polycyclic Aromatic Hydrocarbon (PAH)-Contaminated Soil.</title>
        <authorList>
            <person name="Augelletti F."/>
        </authorList>
    </citation>
    <scope>NUCLEOTIDE SEQUENCE [LARGE SCALE GENOMIC DNA]</scope>
    <source>
        <strain evidence="2 3">LB 501T</strain>
    </source>
</reference>
<dbReference type="Pfam" id="PF13673">
    <property type="entry name" value="Acetyltransf_10"/>
    <property type="match status" value="1"/>
</dbReference>
<dbReference type="InterPro" id="IPR016181">
    <property type="entry name" value="Acyl_CoA_acyltransferase"/>
</dbReference>
<evidence type="ECO:0000259" key="1">
    <source>
        <dbReference type="PROSITE" id="PS51186"/>
    </source>
</evidence>
<evidence type="ECO:0000313" key="2">
    <source>
        <dbReference type="EMBL" id="QIV81797.1"/>
    </source>
</evidence>
<dbReference type="AlphaFoldDB" id="A0A6H0S6X5"/>
<proteinExistence type="predicted"/>
<dbReference type="InterPro" id="IPR052523">
    <property type="entry name" value="Trichothecene_AcTrans"/>
</dbReference>
<protein>
    <submittedName>
        <fullName evidence="2">GNAT family N-acetyltransferase</fullName>
    </submittedName>
</protein>
<sequence>MSLPSRIARAGAADLDAAAQTLAAAFESYAWTRWSIPADDYPVRLERLQRLYLGHALEHGIVLVGGIGAGNVDGVIAVLSPSAPAPSDELQAQAAELHGARLAVVAAAQTPPLPDGVWNLATLGVHPEAQGHGLGAALIGAALAEVDASRVTADTALETSDDRNVRLYERAGFTVTATTQIQDGPTVYTMLREAVPVPQ</sequence>
<keyword evidence="3" id="KW-1185">Reference proteome</keyword>
<name>A0A6H0S6X5_9MYCO</name>
<dbReference type="PROSITE" id="PS51186">
    <property type="entry name" value="GNAT"/>
    <property type="match status" value="1"/>
</dbReference>
<dbReference type="EMBL" id="CP038799">
    <property type="protein sequence ID" value="QIV81797.1"/>
    <property type="molecule type" value="Genomic_DNA"/>
</dbReference>
<accession>A0A6H0S6X5</accession>
<gene>
    <name evidence="2" type="ORF">EXE63_13565</name>
</gene>
<keyword evidence="2" id="KW-0808">Transferase</keyword>
<evidence type="ECO:0000313" key="3">
    <source>
        <dbReference type="Proteomes" id="UP000501849"/>
    </source>
</evidence>
<dbReference type="PANTHER" id="PTHR42791:SF1">
    <property type="entry name" value="N-ACETYLTRANSFERASE DOMAIN-CONTAINING PROTEIN"/>
    <property type="match status" value="1"/>
</dbReference>
<dbReference type="SUPFAM" id="SSF55729">
    <property type="entry name" value="Acyl-CoA N-acyltransferases (Nat)"/>
    <property type="match status" value="1"/>
</dbReference>
<dbReference type="RefSeq" id="WP_168142349.1">
    <property type="nucleotide sequence ID" value="NZ_CP038799.1"/>
</dbReference>
<dbReference type="Gene3D" id="3.40.630.30">
    <property type="match status" value="1"/>
</dbReference>
<dbReference type="GO" id="GO:0016747">
    <property type="term" value="F:acyltransferase activity, transferring groups other than amino-acyl groups"/>
    <property type="evidence" value="ECO:0007669"/>
    <property type="project" value="InterPro"/>
</dbReference>
<organism evidence="2 3">
    <name type="scientific">Mycolicibacterium frederiksbergense</name>
    <dbReference type="NCBI Taxonomy" id="117567"/>
    <lineage>
        <taxon>Bacteria</taxon>
        <taxon>Bacillati</taxon>
        <taxon>Actinomycetota</taxon>
        <taxon>Actinomycetes</taxon>
        <taxon>Mycobacteriales</taxon>
        <taxon>Mycobacteriaceae</taxon>
        <taxon>Mycolicibacterium</taxon>
    </lineage>
</organism>
<dbReference type="KEGG" id="mfre:EXE63_13565"/>
<dbReference type="PANTHER" id="PTHR42791">
    <property type="entry name" value="GNAT FAMILY ACETYLTRANSFERASE"/>
    <property type="match status" value="1"/>
</dbReference>
<dbReference type="InterPro" id="IPR000182">
    <property type="entry name" value="GNAT_dom"/>
</dbReference>